<proteinExistence type="predicted"/>
<reference evidence="2" key="1">
    <citation type="submission" date="2022-08" db="EMBL/GenBank/DDBJ databases">
        <authorList>
            <person name="Gutierrez-Valencia J."/>
        </authorList>
    </citation>
    <scope>NUCLEOTIDE SEQUENCE</scope>
</reference>
<evidence type="ECO:0000256" key="1">
    <source>
        <dbReference type="SAM" id="SignalP"/>
    </source>
</evidence>
<evidence type="ECO:0000313" key="3">
    <source>
        <dbReference type="Proteomes" id="UP001154282"/>
    </source>
</evidence>
<gene>
    <name evidence="2" type="ORF">LITE_LOCUS33584</name>
</gene>
<comment type="caution">
    <text evidence="2">The sequence shown here is derived from an EMBL/GenBank/DDBJ whole genome shotgun (WGS) entry which is preliminary data.</text>
</comment>
<dbReference type="EMBL" id="CAMGYJ010000008">
    <property type="protein sequence ID" value="CAI0458541.1"/>
    <property type="molecule type" value="Genomic_DNA"/>
</dbReference>
<keyword evidence="1" id="KW-0732">Signal</keyword>
<dbReference type="AlphaFoldDB" id="A0AAV0NJW5"/>
<sequence length="79" mass="8755">MGWLPIAHFLIAIQARLKIGLSLSRAPDGGLITLFTVCPWDWLTASGSMMFSLLYSPKPNMRVEWGKRKEGGISFFLAG</sequence>
<organism evidence="2 3">
    <name type="scientific">Linum tenue</name>
    <dbReference type="NCBI Taxonomy" id="586396"/>
    <lineage>
        <taxon>Eukaryota</taxon>
        <taxon>Viridiplantae</taxon>
        <taxon>Streptophyta</taxon>
        <taxon>Embryophyta</taxon>
        <taxon>Tracheophyta</taxon>
        <taxon>Spermatophyta</taxon>
        <taxon>Magnoliopsida</taxon>
        <taxon>eudicotyledons</taxon>
        <taxon>Gunneridae</taxon>
        <taxon>Pentapetalae</taxon>
        <taxon>rosids</taxon>
        <taxon>fabids</taxon>
        <taxon>Malpighiales</taxon>
        <taxon>Linaceae</taxon>
        <taxon>Linum</taxon>
    </lineage>
</organism>
<feature type="signal peptide" evidence="1">
    <location>
        <begin position="1"/>
        <end position="15"/>
    </location>
</feature>
<keyword evidence="3" id="KW-1185">Reference proteome</keyword>
<evidence type="ECO:0000313" key="2">
    <source>
        <dbReference type="EMBL" id="CAI0458541.1"/>
    </source>
</evidence>
<accession>A0AAV0NJW5</accession>
<protein>
    <submittedName>
        <fullName evidence="2">Uncharacterized protein</fullName>
    </submittedName>
</protein>
<feature type="chain" id="PRO_5043516311" evidence="1">
    <location>
        <begin position="16"/>
        <end position="79"/>
    </location>
</feature>
<dbReference type="Proteomes" id="UP001154282">
    <property type="component" value="Unassembled WGS sequence"/>
</dbReference>
<name>A0AAV0NJW5_9ROSI</name>